<dbReference type="SUPFAM" id="SSF56672">
    <property type="entry name" value="DNA/RNA polymerases"/>
    <property type="match status" value="1"/>
</dbReference>
<reference evidence="4" key="1">
    <citation type="submission" date="2017-03" db="EMBL/GenBank/DDBJ databases">
        <title>Phytopthora megakarya and P. palmivora, two closely related causual agents of cacao black pod achieved similar genome size and gene model numbers by different mechanisms.</title>
        <authorList>
            <person name="Ali S."/>
            <person name="Shao J."/>
            <person name="Larry D.J."/>
            <person name="Kronmiller B."/>
            <person name="Shen D."/>
            <person name="Strem M.D."/>
            <person name="Melnick R.L."/>
            <person name="Guiltinan M.J."/>
            <person name="Tyler B.M."/>
            <person name="Meinhardt L.W."/>
            <person name="Bailey B.A."/>
        </authorList>
    </citation>
    <scope>NUCLEOTIDE SEQUENCE [LARGE SCALE GENOMIC DNA]</scope>
    <source>
        <strain evidence="4">zdho120</strain>
    </source>
</reference>
<keyword evidence="4" id="KW-1185">Reference proteome</keyword>
<dbReference type="Pfam" id="PF07727">
    <property type="entry name" value="RVT_2"/>
    <property type="match status" value="1"/>
</dbReference>
<dbReference type="Proteomes" id="UP000198211">
    <property type="component" value="Unassembled WGS sequence"/>
</dbReference>
<name>A0A225WLS5_9STRA</name>
<sequence length="249" mass="29105">MQWKQAIDEEVDTLLANRTFEWLWIIHFHETYASVAGLVTVRVFFVIVVKLKLRVRQGDVPAAYVKANLAEELYMKPVPGYAQQGDDGKVWQLRKALYGLRQAGREWNKEINAFLVDFGLTPTQSDPCLYCTYVADTLLLVCVYVDGILGAHEQEEQCFRLMKALNLRYQVKDMGTPHQCLGMKVDRAADDMILMSQTTYIDEVLHRFAMDETQPRTYPWWQIRGWTSRMTVRLKRSARAWQKCRTNKW</sequence>
<evidence type="ECO:0000256" key="1">
    <source>
        <dbReference type="SAM" id="Phobius"/>
    </source>
</evidence>
<dbReference type="InterPro" id="IPR043502">
    <property type="entry name" value="DNA/RNA_pol_sf"/>
</dbReference>
<accession>A0A225WLS5</accession>
<keyword evidence="1" id="KW-0472">Membrane</keyword>
<proteinExistence type="predicted"/>
<evidence type="ECO:0000313" key="3">
    <source>
        <dbReference type="EMBL" id="OWZ18633.1"/>
    </source>
</evidence>
<evidence type="ECO:0000313" key="4">
    <source>
        <dbReference type="Proteomes" id="UP000198211"/>
    </source>
</evidence>
<feature type="transmembrane region" description="Helical" evidence="1">
    <location>
        <begin position="31"/>
        <end position="49"/>
    </location>
</feature>
<protein>
    <submittedName>
        <fullName evidence="3">RNA-dependent DNA polymerase</fullName>
    </submittedName>
</protein>
<keyword evidence="1" id="KW-0812">Transmembrane</keyword>
<organism evidence="3 4">
    <name type="scientific">Phytophthora megakarya</name>
    <dbReference type="NCBI Taxonomy" id="4795"/>
    <lineage>
        <taxon>Eukaryota</taxon>
        <taxon>Sar</taxon>
        <taxon>Stramenopiles</taxon>
        <taxon>Oomycota</taxon>
        <taxon>Peronosporomycetes</taxon>
        <taxon>Peronosporales</taxon>
        <taxon>Peronosporaceae</taxon>
        <taxon>Phytophthora</taxon>
    </lineage>
</organism>
<dbReference type="AlphaFoldDB" id="A0A225WLS5"/>
<keyword evidence="1" id="KW-1133">Transmembrane helix</keyword>
<gene>
    <name evidence="3" type="ORF">PHMEG_0007241</name>
</gene>
<dbReference type="EMBL" id="NBNE01000560">
    <property type="protein sequence ID" value="OWZ18633.1"/>
    <property type="molecule type" value="Genomic_DNA"/>
</dbReference>
<dbReference type="OrthoDB" id="413361at2759"/>
<dbReference type="STRING" id="4795.A0A225WLS5"/>
<comment type="caution">
    <text evidence="3">The sequence shown here is derived from an EMBL/GenBank/DDBJ whole genome shotgun (WGS) entry which is preliminary data.</text>
</comment>
<feature type="domain" description="Reverse transcriptase Ty1/copia-type" evidence="2">
    <location>
        <begin position="20"/>
        <end position="219"/>
    </location>
</feature>
<dbReference type="InterPro" id="IPR013103">
    <property type="entry name" value="RVT_2"/>
</dbReference>
<evidence type="ECO:0000259" key="2">
    <source>
        <dbReference type="Pfam" id="PF07727"/>
    </source>
</evidence>